<evidence type="ECO:0000313" key="2">
    <source>
        <dbReference type="Proteomes" id="UP000319809"/>
    </source>
</evidence>
<dbReference type="RefSeq" id="WP_140235033.1">
    <property type="nucleotide sequence ID" value="NZ_CP041036.1"/>
</dbReference>
<gene>
    <name evidence="1" type="ORF">FH971_16330</name>
</gene>
<evidence type="ECO:0008006" key="3">
    <source>
        <dbReference type="Google" id="ProtNLM"/>
    </source>
</evidence>
<evidence type="ECO:0000313" key="1">
    <source>
        <dbReference type="EMBL" id="QDE32392.1"/>
    </source>
</evidence>
<reference evidence="1 2" key="1">
    <citation type="submission" date="2019-06" db="EMBL/GenBank/DDBJ databases">
        <title>The genome of Shewanella sp. SM1901.</title>
        <authorList>
            <person name="Cha Q."/>
        </authorList>
    </citation>
    <scope>NUCLEOTIDE SEQUENCE [LARGE SCALE GENOMIC DNA]</scope>
    <source>
        <strain evidence="1 2">SM1901</strain>
    </source>
</reference>
<keyword evidence="2" id="KW-1185">Reference proteome</keyword>
<sequence length="245" mass="28537">MSSIKEYMFDIRYEEMRQWICEELNDDEADEDNPDWAELEEEWHNMQASNEEPAEFFDWYKRHAHSDIHQTFHLQISKLKDLLHIALPDFNEETFYKMTYAYAVTLMESFLADTVRSLIITDEKYFLNAINKVDGIKACKFTISQIAKNKDGAKGFAISELSKLMYHNIEKVMAVLKAILGRDMNTDISKVCAITSLRHDIVHRDGKKTDGQLIMVDKEIAEETILHIEEFVNSIAEQIYAPKNA</sequence>
<proteinExistence type="predicted"/>
<organism evidence="1 2">
    <name type="scientific">Shewanella polaris</name>
    <dbReference type="NCBI Taxonomy" id="2588449"/>
    <lineage>
        <taxon>Bacteria</taxon>
        <taxon>Pseudomonadati</taxon>
        <taxon>Pseudomonadota</taxon>
        <taxon>Gammaproteobacteria</taxon>
        <taxon>Alteromonadales</taxon>
        <taxon>Shewanellaceae</taxon>
        <taxon>Shewanella</taxon>
    </lineage>
</organism>
<protein>
    <recommendedName>
        <fullName evidence="3">RiboL-PSP-HEPN domain-containing protein</fullName>
    </recommendedName>
</protein>
<name>A0A4Y5YHV5_9GAMM</name>
<dbReference type="EMBL" id="CP041036">
    <property type="protein sequence ID" value="QDE32392.1"/>
    <property type="molecule type" value="Genomic_DNA"/>
</dbReference>
<dbReference type="AlphaFoldDB" id="A0A4Y5YHV5"/>
<dbReference type="KEGG" id="spol:FH971_16330"/>
<dbReference type="Proteomes" id="UP000319809">
    <property type="component" value="Chromosome"/>
</dbReference>
<accession>A0A4Y5YHV5</accession>